<dbReference type="GO" id="GO:0003824">
    <property type="term" value="F:catalytic activity"/>
    <property type="evidence" value="ECO:0007669"/>
    <property type="project" value="UniProtKB-KW"/>
</dbReference>
<dbReference type="Gene3D" id="3.40.50.12780">
    <property type="entry name" value="N-terminal domain of ligase-like"/>
    <property type="match status" value="2"/>
</dbReference>
<evidence type="ECO:0000313" key="8">
    <source>
        <dbReference type="Proteomes" id="UP000461730"/>
    </source>
</evidence>
<evidence type="ECO:0000256" key="5">
    <source>
        <dbReference type="ARBA" id="ARBA00022737"/>
    </source>
</evidence>
<dbReference type="Pfam" id="PF13193">
    <property type="entry name" value="AMP-binding_C"/>
    <property type="match status" value="2"/>
</dbReference>
<name>A0A7K1UAX5_9BACT</name>
<dbReference type="RefSeq" id="WP_157308847.1">
    <property type="nucleotide sequence ID" value="NZ_WRXN01000013.1"/>
</dbReference>
<dbReference type="FunFam" id="3.40.50.980:FF:000002">
    <property type="entry name" value="Enterobactin synthetase component F"/>
    <property type="match status" value="2"/>
</dbReference>
<dbReference type="FunFam" id="3.40.50.980:FF:000001">
    <property type="entry name" value="Non-ribosomal peptide synthetase"/>
    <property type="match status" value="2"/>
</dbReference>
<dbReference type="FunFam" id="2.30.38.10:FF:000001">
    <property type="entry name" value="Non-ribosomal peptide synthetase PvdI"/>
    <property type="match status" value="2"/>
</dbReference>
<dbReference type="SUPFAM" id="SSF47336">
    <property type="entry name" value="ACP-like"/>
    <property type="match status" value="2"/>
</dbReference>
<dbReference type="NCBIfam" id="NF003417">
    <property type="entry name" value="PRK04813.1"/>
    <property type="match status" value="2"/>
</dbReference>
<comment type="similarity">
    <text evidence="2">Belongs to the ATP-dependent AMP-binding enzyme family.</text>
</comment>
<keyword evidence="5" id="KW-0677">Repeat</keyword>
<dbReference type="PANTHER" id="PTHR45527:SF14">
    <property type="entry name" value="PLIPASTATIN SYNTHASE SUBUNIT B"/>
    <property type="match status" value="1"/>
</dbReference>
<dbReference type="CDD" id="cd17643">
    <property type="entry name" value="A_NRPS_Cytc1-like"/>
    <property type="match status" value="1"/>
</dbReference>
<keyword evidence="3" id="KW-0596">Phosphopantetheine</keyword>
<keyword evidence="4" id="KW-0597">Phosphoprotein</keyword>
<dbReference type="GO" id="GO:0044550">
    <property type="term" value="P:secondary metabolite biosynthetic process"/>
    <property type="evidence" value="ECO:0007669"/>
    <property type="project" value="UniProtKB-ARBA"/>
</dbReference>
<dbReference type="CDD" id="cd19534">
    <property type="entry name" value="E_NRPS"/>
    <property type="match status" value="1"/>
</dbReference>
<evidence type="ECO:0000256" key="2">
    <source>
        <dbReference type="ARBA" id="ARBA00006432"/>
    </source>
</evidence>
<dbReference type="Gene3D" id="1.10.10.1830">
    <property type="entry name" value="Non-ribosomal peptide synthase, adenylation domain"/>
    <property type="match status" value="1"/>
</dbReference>
<feature type="domain" description="Carrier" evidence="6">
    <location>
        <begin position="2525"/>
        <end position="2600"/>
    </location>
</feature>
<dbReference type="PROSITE" id="PS50075">
    <property type="entry name" value="CARRIER"/>
    <property type="match status" value="2"/>
</dbReference>
<dbReference type="Proteomes" id="UP000461730">
    <property type="component" value="Unassembled WGS sequence"/>
</dbReference>
<proteinExistence type="inferred from homology"/>
<dbReference type="Gene3D" id="3.30.300.30">
    <property type="match status" value="2"/>
</dbReference>
<feature type="domain" description="Carrier" evidence="6">
    <location>
        <begin position="1032"/>
        <end position="1106"/>
    </location>
</feature>
<dbReference type="InterPro" id="IPR025110">
    <property type="entry name" value="AMP-bd_C"/>
</dbReference>
<dbReference type="Gene3D" id="3.30.559.10">
    <property type="entry name" value="Chloramphenicol acetyltransferase-like domain"/>
    <property type="match status" value="3"/>
</dbReference>
<evidence type="ECO:0000256" key="1">
    <source>
        <dbReference type="ARBA" id="ARBA00001957"/>
    </source>
</evidence>
<dbReference type="GO" id="GO:0005829">
    <property type="term" value="C:cytosol"/>
    <property type="evidence" value="ECO:0007669"/>
    <property type="project" value="TreeGrafter"/>
</dbReference>
<dbReference type="Pfam" id="PF00668">
    <property type="entry name" value="Condensation"/>
    <property type="match status" value="3"/>
</dbReference>
<dbReference type="CDD" id="cd19531">
    <property type="entry name" value="LCL_NRPS-like"/>
    <property type="match status" value="1"/>
</dbReference>
<dbReference type="InterPro" id="IPR044894">
    <property type="entry name" value="TubC_N_sf"/>
</dbReference>
<accession>A0A7K1UAX5</accession>
<dbReference type="GO" id="GO:0031177">
    <property type="term" value="F:phosphopantetheine binding"/>
    <property type="evidence" value="ECO:0007669"/>
    <property type="project" value="InterPro"/>
</dbReference>
<sequence>MENLLRRLKENNISVSLDKSDLKVKFNGAGLSDTLIRELKDNKVQILEYLTKLSKDKNTASIVVAPESEHYPLSSSQKRLWVLSQLEEGNIAYNMPGVYVFEGKLDQAALNRAFNTLIARHESLRTVFREDKHGNVRQFINPVQKSPFSISFQDLRQEKEQGTRVEILVREEAVRPFNLYAGPLLRAGLLQVADDRWIFTYTMHHIISDGWSMNILIREVLQFYNAYVNNGKNPLSPLPIHYKDYAVWQQEQLSGAQLQHHRNYWLQQFEGELPVLELRTDKPRPSIKTYSGGAVSKIISRHTTAALKLLVQEQGATLFMGLLAGVNTLLHRYTGQEDFIIGSPIAGREHMDLDDQIGFYLNTLALRARFKGQDSYRDLLKHIKQVTLGAYEHQVYPLDELIDEMDFRRDRSRNPLFDVVMVLQNNESAYLKKKQQLAGLQISEYNGGGHQISKFDLSFYFVEAGDEIHARLEYNTDLYAKETVLRLANHLEQLLAAIADQPAAPLCTLDYLSAAEKEQLLVEFNATGSEYPREKTIVELFEEQAALTPDNIAVAFEDTTLTYRELNEQANRLGDYLCSNYWIRPDDLVGIKLERSEKMIIAILAILKSGGAYVPVDPDYPQDRIDFMLLDSGCKVVIDPEEWAKFEMHADECPVVNPTPVNLPGDLAYVIYTSGTTGKPKGTLIEHNNVVRLLRTEKQLYDFKSTDVWTMFHSYCFDFSVWEMYGALLYGGKIVVVPAITARDPDAFIDLLCREGVTVLNQTPSAFDNLVRHELARPAAALNLRYVIFGGEALNPGNLKGWRKRYPGTCLVNMYGITETTVHVTYKEITEKEIENGASNIGVPIPTLRCYVLDQHQQLMPVGACGELYVGGEGVARGYLNREELTARRFIPSPFNAGERLYRSGDKVKLLENGEMEYLGRIDDQVKIRGYRIELGEIENALRRYEKIDDVVVLARKDQQGESNLVAYVVGKVPLNATELRSSLARHLPAYMLPAHFVQLGRLPLTSNGKVDKKNLPAPEGAMLAANTTYVAPRDEKESCLVAVYEDVLRREEIGVKDDFFALGGDSIKSIQVVSRLRQRNYTLTIRDILLHPVIEDLAGHMTVSNRTISQDTATGIIPLSPIQRYFFEHYSTENHHYNQSVLLYSRTPVSEEGLRAALDKIMAHHDALRMVYRETPGSWVQENKGLELSCTLEVISAYDKEGYAAHCDRIQSGIDLATGPLFKAALFHGADGDRILLVAHHLVIDGVSWRIIFEDLSSLYQQYISGSPLTLPAKTDSFAYWQEQQQAYASSKTLQQEEPYWASIASLPVQPLPLDNPEGDNLMKHAIAASLTLDESTTAKLLTGCYKAYRTDVNDILLTALGLALEEVFGLSQVVINLEGHGREEIGSDTDVTRTIGWFTSLYPVALDMQHNDDMIRQLISVKEGLHRLPNKGIGYGILRYLADRDYHIDPEITFNYLGDFGSGVKTDEGDALFAFSGEFRGNEFADSISRTAVLDITSRVVDGRMSLSIGYSTQQYNTSTINKLLTSYQQHLEQLVVRLSREEGVHLTPVDLTYKSLSIEQVLELDARYRIEDIYPMSPLQEGLYYHWLTSPDSSVYFEEMSYQLKGNLDLSLLEESYHRLVSRHAVLRTFFTQDYGEELLQVVRREVPSTFHVQDITEDDSFSVEAYKQQNRSAGFDLHKGPMIRLTVLRKGDTYDFIWSHHHILMDGWCSSILIREFFEIYYALLAGREPVLNKVHAYADYIKWLSGIDRDDTLAYWSSYLQGYDTVSSLPQESGAAAAGYKGAEHIFLLEGDVRHSIRSLCAELGITENTFIQTVWGILLSKYNNTDDVVFGAVVSGRPPELEGIEDMIGLFINAIPVRVRAGKDVPVRELLKEVQQSSIEGMDHHYAQLAEIQSVTELGRNLFDHILVFENYPVQEVVKESVESSGNDGKLSMLSADSFEQSNYDFTFMVVPGDDITVKFSYNGNRYTESQIAALQGHFVRIIEQVLDNPLVPVKGIDYLAAAEKDQLLFAFNNTTHDYPSDKTLVALFEEQVARTPKQVALVFNGTSFTYRELNERANQLGAYLREQYNIRPDDLVGVQLQRSEQMIIALLGVLKSGGAYVPVDPGHPQERIDYMLQDSGCKTLLDAAAMERFTAVADNYGREDLPLVNQPTDLVYVIYTSGSTGRPKGCMLEHRGVINRIEWMWSHYGFRSDDIILQKTTFTFDVSVWELWMPLCWGTRMVLCEQDDIGSPDRIVALINRESVTCLHFVPSMLQAFLSSVEDRSDLAEQLQSLRRVITSGEALPVETVNSWYDRVDVPIHNLYGPTEASVDVTYYGTARGDRRIPIGRPIWNTSMYVLGSDDQLVPVGVAGEICIGGTGLARGYLNKPELTAEKFVADPFRAGERIYRTGDLGRWLPDGNIEYLGRKDDQVKIRGYRIELGEIESALQVHESVTAAAVIARATDGSEKELVAYVVGGEALQASVLRAYLGKTLPAYMVPGYYVQLEALPLSPNGKLDRKRLPSPEGMGLSSGREYVAPRNEIEERLVQIWRELLGKERIGVRDNFFEVGGNSIRIIRLAKLVSKALDREITVTLLFQYANIEDLVSYITQDAAAYEEDEFDSDGLADDLDKFNLA</sequence>
<comment type="cofactor">
    <cofactor evidence="1">
        <name>pantetheine 4'-phosphate</name>
        <dbReference type="ChEBI" id="CHEBI:47942"/>
    </cofactor>
</comment>
<dbReference type="CDD" id="cd05930">
    <property type="entry name" value="A_NRPS"/>
    <property type="match status" value="1"/>
</dbReference>
<dbReference type="InterPro" id="IPR045851">
    <property type="entry name" value="AMP-bd_C_sf"/>
</dbReference>
<dbReference type="InterPro" id="IPR000873">
    <property type="entry name" value="AMP-dep_synth/lig_dom"/>
</dbReference>
<dbReference type="NCBIfam" id="TIGR01733">
    <property type="entry name" value="AA-adenyl-dom"/>
    <property type="match status" value="2"/>
</dbReference>
<dbReference type="GO" id="GO:0043041">
    <property type="term" value="P:amino acid activation for nonribosomal peptide biosynthetic process"/>
    <property type="evidence" value="ECO:0007669"/>
    <property type="project" value="TreeGrafter"/>
</dbReference>
<evidence type="ECO:0000256" key="4">
    <source>
        <dbReference type="ARBA" id="ARBA00022553"/>
    </source>
</evidence>
<dbReference type="SUPFAM" id="SSF56801">
    <property type="entry name" value="Acetyl-CoA synthetase-like"/>
    <property type="match status" value="2"/>
</dbReference>
<dbReference type="InterPro" id="IPR010060">
    <property type="entry name" value="NRPS_synth"/>
</dbReference>
<dbReference type="SMART" id="SM00823">
    <property type="entry name" value="PKS_PP"/>
    <property type="match status" value="2"/>
</dbReference>
<dbReference type="InterPro" id="IPR036736">
    <property type="entry name" value="ACP-like_sf"/>
</dbReference>
<dbReference type="EMBL" id="WRXN01000013">
    <property type="protein sequence ID" value="MVT11420.1"/>
    <property type="molecule type" value="Genomic_DNA"/>
</dbReference>
<comment type="caution">
    <text evidence="7">The sequence shown here is derived from an EMBL/GenBank/DDBJ whole genome shotgun (WGS) entry which is preliminary data.</text>
</comment>
<protein>
    <submittedName>
        <fullName evidence="7">Amino acid adenylation domain-containing protein</fullName>
    </submittedName>
</protein>
<dbReference type="InterPro" id="IPR020845">
    <property type="entry name" value="AMP-binding_CS"/>
</dbReference>
<dbReference type="InterPro" id="IPR020806">
    <property type="entry name" value="PKS_PP-bd"/>
</dbReference>
<dbReference type="SUPFAM" id="SSF52777">
    <property type="entry name" value="CoA-dependent acyltransferases"/>
    <property type="match status" value="6"/>
</dbReference>
<dbReference type="PROSITE" id="PS00012">
    <property type="entry name" value="PHOSPHOPANTETHEINE"/>
    <property type="match status" value="2"/>
</dbReference>
<dbReference type="PROSITE" id="PS00455">
    <property type="entry name" value="AMP_BINDING"/>
    <property type="match status" value="2"/>
</dbReference>
<keyword evidence="8" id="KW-1185">Reference proteome</keyword>
<dbReference type="FunFam" id="1.10.1200.10:FF:000005">
    <property type="entry name" value="Nonribosomal peptide synthetase 1"/>
    <property type="match status" value="2"/>
</dbReference>
<dbReference type="Pfam" id="PF00550">
    <property type="entry name" value="PP-binding"/>
    <property type="match status" value="2"/>
</dbReference>
<organism evidence="7 8">
    <name type="scientific">Chitinophaga tropicalis</name>
    <dbReference type="NCBI Taxonomy" id="2683588"/>
    <lineage>
        <taxon>Bacteria</taxon>
        <taxon>Pseudomonadati</taxon>
        <taxon>Bacteroidota</taxon>
        <taxon>Chitinophagia</taxon>
        <taxon>Chitinophagales</taxon>
        <taxon>Chitinophagaceae</taxon>
        <taxon>Chitinophaga</taxon>
    </lineage>
</organism>
<dbReference type="InterPro" id="IPR001242">
    <property type="entry name" value="Condensation_dom"/>
</dbReference>
<gene>
    <name evidence="7" type="ORF">GO493_24355</name>
</gene>
<dbReference type="InterPro" id="IPR006162">
    <property type="entry name" value="Ppantetheine_attach_site"/>
</dbReference>
<dbReference type="InterPro" id="IPR023213">
    <property type="entry name" value="CAT-like_dom_sf"/>
</dbReference>
<dbReference type="Pfam" id="PF00501">
    <property type="entry name" value="AMP-binding"/>
    <property type="match status" value="2"/>
</dbReference>
<dbReference type="NCBIfam" id="TIGR01720">
    <property type="entry name" value="NRPS-para261"/>
    <property type="match status" value="1"/>
</dbReference>
<dbReference type="FunFam" id="3.30.559.10:FF:000012">
    <property type="entry name" value="Non-ribosomal peptide synthetase"/>
    <property type="match status" value="1"/>
</dbReference>
<dbReference type="InterPro" id="IPR042099">
    <property type="entry name" value="ANL_N_sf"/>
</dbReference>
<dbReference type="Gene3D" id="3.30.559.30">
    <property type="entry name" value="Nonribosomal peptide synthetase, condensation domain"/>
    <property type="match status" value="3"/>
</dbReference>
<dbReference type="Gene3D" id="1.10.1200.10">
    <property type="entry name" value="ACP-like"/>
    <property type="match status" value="2"/>
</dbReference>
<evidence type="ECO:0000256" key="3">
    <source>
        <dbReference type="ARBA" id="ARBA00022450"/>
    </source>
</evidence>
<dbReference type="InterPro" id="IPR009081">
    <property type="entry name" value="PP-bd_ACP"/>
</dbReference>
<evidence type="ECO:0000313" key="7">
    <source>
        <dbReference type="EMBL" id="MVT11420.1"/>
    </source>
</evidence>
<evidence type="ECO:0000259" key="6">
    <source>
        <dbReference type="PROSITE" id="PS50075"/>
    </source>
</evidence>
<dbReference type="FunFam" id="3.30.300.30:FF:000010">
    <property type="entry name" value="Enterobactin synthetase component F"/>
    <property type="match status" value="2"/>
</dbReference>
<dbReference type="InterPro" id="IPR010071">
    <property type="entry name" value="AA_adenyl_dom"/>
</dbReference>
<dbReference type="CDD" id="cd19543">
    <property type="entry name" value="DCL_NRPS"/>
    <property type="match status" value="1"/>
</dbReference>
<dbReference type="PANTHER" id="PTHR45527">
    <property type="entry name" value="NONRIBOSOMAL PEPTIDE SYNTHETASE"/>
    <property type="match status" value="1"/>
</dbReference>
<dbReference type="FunFam" id="3.40.50.12780:FF:000012">
    <property type="entry name" value="Non-ribosomal peptide synthetase"/>
    <property type="match status" value="2"/>
</dbReference>
<reference evidence="7 8" key="1">
    <citation type="submission" date="2019-12" db="EMBL/GenBank/DDBJ databases">
        <title>Chitinophaga sp. strain ysch24 (GDMCC 1.1355), whole genome shotgun sequence.</title>
        <authorList>
            <person name="Zhang X."/>
        </authorList>
    </citation>
    <scope>NUCLEOTIDE SEQUENCE [LARGE SCALE GENOMIC DNA]</scope>
    <source>
        <strain evidence="8">ysch24</strain>
    </source>
</reference>